<proteinExistence type="predicted"/>
<accession>A0AAX4P5C9</accession>
<feature type="chain" id="PRO_5043579042" evidence="1">
    <location>
        <begin position="21"/>
        <end position="164"/>
    </location>
</feature>
<evidence type="ECO:0000313" key="2">
    <source>
        <dbReference type="EMBL" id="WZN61298.1"/>
    </source>
</evidence>
<dbReference type="EMBL" id="CP151504">
    <property type="protein sequence ID" value="WZN61298.1"/>
    <property type="molecule type" value="Genomic_DNA"/>
</dbReference>
<sequence>MKTTFAVFVTLFQIVTLATAATTIEVSHPPSLTYPRREPEYLRPFLSEEKWRDDPARLEDELQRQKCENQQSNSFLAGLGGTKGVGLGCRRLGYGRRLLGGEPRTVYYGPQDVLNALDLKIKQAELRLAQVDPSTPVGAAEAVHWGQEVRRLKNLKRETQAKLG</sequence>
<evidence type="ECO:0000313" key="3">
    <source>
        <dbReference type="Proteomes" id="UP001472866"/>
    </source>
</evidence>
<dbReference type="AlphaFoldDB" id="A0AAX4P5C9"/>
<evidence type="ECO:0000256" key="1">
    <source>
        <dbReference type="SAM" id="SignalP"/>
    </source>
</evidence>
<protein>
    <submittedName>
        <fullName evidence="2">Uncharacterized protein</fullName>
    </submittedName>
</protein>
<organism evidence="2 3">
    <name type="scientific">Chloropicon roscoffensis</name>
    <dbReference type="NCBI Taxonomy" id="1461544"/>
    <lineage>
        <taxon>Eukaryota</taxon>
        <taxon>Viridiplantae</taxon>
        <taxon>Chlorophyta</taxon>
        <taxon>Chloropicophyceae</taxon>
        <taxon>Chloropicales</taxon>
        <taxon>Chloropicaceae</taxon>
        <taxon>Chloropicon</taxon>
    </lineage>
</organism>
<keyword evidence="1" id="KW-0732">Signal</keyword>
<keyword evidence="3" id="KW-1185">Reference proteome</keyword>
<gene>
    <name evidence="2" type="ORF">HKI87_04g28330</name>
</gene>
<reference evidence="2 3" key="1">
    <citation type="submission" date="2024-03" db="EMBL/GenBank/DDBJ databases">
        <title>Complete genome sequence of the green alga Chloropicon roscoffensis RCC1871.</title>
        <authorList>
            <person name="Lemieux C."/>
            <person name="Pombert J.-F."/>
            <person name="Otis C."/>
            <person name="Turmel M."/>
        </authorList>
    </citation>
    <scope>NUCLEOTIDE SEQUENCE [LARGE SCALE GENOMIC DNA]</scope>
    <source>
        <strain evidence="2 3">RCC1871</strain>
    </source>
</reference>
<dbReference type="Proteomes" id="UP001472866">
    <property type="component" value="Chromosome 04"/>
</dbReference>
<name>A0AAX4P5C9_9CHLO</name>
<feature type="signal peptide" evidence="1">
    <location>
        <begin position="1"/>
        <end position="20"/>
    </location>
</feature>